<gene>
    <name evidence="2" type="ordered locus">Ahos_1396</name>
</gene>
<dbReference type="InterPro" id="IPR007254">
    <property type="entry name" value="DUF373"/>
</dbReference>
<sequence length="356" mass="39766">MVKMIRKMAKTVIIYIDIDDDLSLAGIKSPVIGETNVKEAIDKASEIMADDSDFNSMIVAYNIYKKMKKEGQDVEIVFLAGSQKGGLEAQRRISAQLDEIIKELNPQDSIIVYDSPEDAKALPIIQSRLKISGVQRVIVEQHRGVEETYILLGKYFKKILNEPRYSRIFLGVPGAILFAAGILEVLGLISYIVPVITILIGSAMIIRGFDLDEMMEKWWENSTIMVIAALLSSISFAISLINGYFTYISIKGNSVYVVSTVISSMLPYITFSVLILLGAKALSSALDKSIKLFHDIIKISAIIISYYIITDVLKNLEEGIYIIQFQSFYALTISSMVLIFAYIVLNLIEKYKFSSS</sequence>
<keyword evidence="1" id="KW-1133">Transmembrane helix</keyword>
<organism evidence="2 3">
    <name type="scientific">Acidianus hospitalis (strain W1)</name>
    <dbReference type="NCBI Taxonomy" id="933801"/>
    <lineage>
        <taxon>Archaea</taxon>
        <taxon>Thermoproteota</taxon>
        <taxon>Thermoprotei</taxon>
        <taxon>Sulfolobales</taxon>
        <taxon>Sulfolobaceae</taxon>
        <taxon>Acidianus</taxon>
    </lineage>
</organism>
<feature type="transmembrane region" description="Helical" evidence="1">
    <location>
        <begin position="188"/>
        <end position="206"/>
    </location>
</feature>
<proteinExistence type="predicted"/>
<feature type="transmembrane region" description="Helical" evidence="1">
    <location>
        <begin position="256"/>
        <end position="278"/>
    </location>
</feature>
<keyword evidence="3" id="KW-1185">Reference proteome</keyword>
<dbReference type="EMBL" id="CP002535">
    <property type="protein sequence ID" value="AEE94279.1"/>
    <property type="molecule type" value="Genomic_DNA"/>
</dbReference>
<evidence type="ECO:0008006" key="4">
    <source>
        <dbReference type="Google" id="ProtNLM"/>
    </source>
</evidence>
<dbReference type="PANTHER" id="PTHR38815:SF1">
    <property type="entry name" value="DUF373 FAMILY PROTEIN"/>
    <property type="match status" value="1"/>
</dbReference>
<dbReference type="eggNOG" id="arCOG04151">
    <property type="taxonomic scope" value="Archaea"/>
</dbReference>
<evidence type="ECO:0000256" key="1">
    <source>
        <dbReference type="SAM" id="Phobius"/>
    </source>
</evidence>
<dbReference type="PANTHER" id="PTHR38815">
    <property type="entry name" value="HYPOTHETICAL MEMBRANE PROTEIN, CONSERVED, DUF373 FAMILY"/>
    <property type="match status" value="1"/>
</dbReference>
<dbReference type="HOGENOM" id="CLU_048986_0_0_2"/>
<dbReference type="AlphaFoldDB" id="F4B4P9"/>
<dbReference type="KEGG" id="aho:Ahos_1396"/>
<name>F4B4P9_ACIHW</name>
<reference key="2">
    <citation type="journal article" date="2011" name="Extremophiles">
        <title>Genomic analyses of Acidianus hospitalis W1 a host for studying crenarchaeal virus and plasmid life cycles.</title>
        <authorList>
            <person name="You X.Y."/>
            <person name="Liu C."/>
            <person name="Wang S.Y."/>
            <person name="Jiang C.Y."/>
            <person name="Shah S.A."/>
            <person name="Prangishvili D."/>
            <person name="Liu S.J."/>
            <person name="Garrett R.A."/>
        </authorList>
    </citation>
    <scope>NUCLEOTIDE SEQUENCE</scope>
    <source>
        <strain>W1</strain>
    </source>
</reference>
<evidence type="ECO:0000313" key="3">
    <source>
        <dbReference type="Proteomes" id="UP000008458"/>
    </source>
</evidence>
<keyword evidence="1" id="KW-0472">Membrane</keyword>
<dbReference type="Pfam" id="PF04123">
    <property type="entry name" value="DUF373"/>
    <property type="match status" value="1"/>
</dbReference>
<feature type="transmembrane region" description="Helical" evidence="1">
    <location>
        <begin position="329"/>
        <end position="348"/>
    </location>
</feature>
<dbReference type="Proteomes" id="UP000008458">
    <property type="component" value="Chromosome"/>
</dbReference>
<feature type="transmembrane region" description="Helical" evidence="1">
    <location>
        <begin position="226"/>
        <end position="250"/>
    </location>
</feature>
<reference evidence="2 3" key="1">
    <citation type="journal article" date="2011" name="Extremophiles">
        <title>Genomic analysis of Acidianus hospitalis W1 a host for studying crenarchaeal virus and plasmid life cycles.</title>
        <authorList>
            <person name="You X.Y."/>
            <person name="Liu C."/>
            <person name="Wang S.Y."/>
            <person name="Jiang C.Y."/>
            <person name="Shah S.A."/>
            <person name="Prangishvili D."/>
            <person name="She Q."/>
            <person name="Liu S.J."/>
            <person name="Garrett R.A."/>
        </authorList>
    </citation>
    <scope>NUCLEOTIDE SEQUENCE [LARGE SCALE GENOMIC DNA]</scope>
    <source>
        <strain evidence="2 3">W1</strain>
    </source>
</reference>
<keyword evidence="1" id="KW-0812">Transmembrane</keyword>
<feature type="transmembrane region" description="Helical" evidence="1">
    <location>
        <begin position="290"/>
        <end position="309"/>
    </location>
</feature>
<accession>F4B4P9</accession>
<dbReference type="STRING" id="933801.Ahos_1396"/>
<evidence type="ECO:0000313" key="2">
    <source>
        <dbReference type="EMBL" id="AEE94279.1"/>
    </source>
</evidence>
<protein>
    <recommendedName>
        <fullName evidence="4">DUF373 family protein</fullName>
    </recommendedName>
</protein>